<keyword evidence="8" id="KW-0963">Cytoplasm</keyword>
<proteinExistence type="inferred from homology"/>
<gene>
    <name evidence="8" type="primary">cmk</name>
    <name evidence="10" type="ORF">H8S19_11185</name>
</gene>
<dbReference type="AlphaFoldDB" id="A0AAW3X577"/>
<dbReference type="NCBIfam" id="TIGR00017">
    <property type="entry name" value="cmk"/>
    <property type="match status" value="1"/>
</dbReference>
<evidence type="ECO:0000256" key="3">
    <source>
        <dbReference type="ARBA" id="ARBA00022741"/>
    </source>
</evidence>
<name>A0AAW3X577_9CLOT</name>
<keyword evidence="3 8" id="KW-0547">Nucleotide-binding</keyword>
<keyword evidence="2 8" id="KW-0808">Transferase</keyword>
<keyword evidence="5 8" id="KW-0067">ATP-binding</keyword>
<dbReference type="EC" id="2.7.4.25" evidence="8"/>
<evidence type="ECO:0000256" key="4">
    <source>
        <dbReference type="ARBA" id="ARBA00022777"/>
    </source>
</evidence>
<keyword evidence="4 8" id="KW-0418">Kinase</keyword>
<comment type="subcellular location">
    <subcellularLocation>
        <location evidence="8">Cytoplasm</location>
    </subcellularLocation>
</comment>
<accession>A0AAW3X577</accession>
<dbReference type="GO" id="GO:0036431">
    <property type="term" value="F:dCMP kinase activity"/>
    <property type="evidence" value="ECO:0007669"/>
    <property type="project" value="InterPro"/>
</dbReference>
<dbReference type="CDD" id="cd02020">
    <property type="entry name" value="CMPK"/>
    <property type="match status" value="1"/>
</dbReference>
<comment type="caution">
    <text evidence="10">The sequence shown here is derived from an EMBL/GenBank/DDBJ whole genome shotgun (WGS) entry which is preliminary data.</text>
</comment>
<evidence type="ECO:0000313" key="11">
    <source>
        <dbReference type="Proteomes" id="UP000653904"/>
    </source>
</evidence>
<dbReference type="PANTHER" id="PTHR21299:SF2">
    <property type="entry name" value="CYTIDYLATE KINASE"/>
    <property type="match status" value="1"/>
</dbReference>
<comment type="catalytic activity">
    <reaction evidence="6 8">
        <text>dCMP + ATP = dCDP + ADP</text>
        <dbReference type="Rhea" id="RHEA:25094"/>
        <dbReference type="ChEBI" id="CHEBI:30616"/>
        <dbReference type="ChEBI" id="CHEBI:57566"/>
        <dbReference type="ChEBI" id="CHEBI:58593"/>
        <dbReference type="ChEBI" id="CHEBI:456216"/>
        <dbReference type="EC" id="2.7.4.25"/>
    </reaction>
</comment>
<comment type="similarity">
    <text evidence="1 8">Belongs to the cytidylate kinase family. Type 1 subfamily.</text>
</comment>
<comment type="catalytic activity">
    <reaction evidence="7 8">
        <text>CMP + ATP = CDP + ADP</text>
        <dbReference type="Rhea" id="RHEA:11600"/>
        <dbReference type="ChEBI" id="CHEBI:30616"/>
        <dbReference type="ChEBI" id="CHEBI:58069"/>
        <dbReference type="ChEBI" id="CHEBI:60377"/>
        <dbReference type="ChEBI" id="CHEBI:456216"/>
        <dbReference type="EC" id="2.7.4.25"/>
    </reaction>
</comment>
<protein>
    <recommendedName>
        <fullName evidence="8">Cytidylate kinase</fullName>
        <shortName evidence="8">CK</shortName>
        <ecNumber evidence="8">2.7.4.25</ecNumber>
    </recommendedName>
    <alternativeName>
        <fullName evidence="8">Cytidine monophosphate kinase</fullName>
        <shortName evidence="8">CMP kinase</shortName>
    </alternativeName>
</protein>
<dbReference type="Pfam" id="PF02224">
    <property type="entry name" value="Cytidylate_kin"/>
    <property type="match status" value="1"/>
</dbReference>
<evidence type="ECO:0000256" key="7">
    <source>
        <dbReference type="ARBA" id="ARBA00048478"/>
    </source>
</evidence>
<evidence type="ECO:0000313" key="10">
    <source>
        <dbReference type="EMBL" id="MBC5657614.1"/>
    </source>
</evidence>
<dbReference type="GO" id="GO:0015949">
    <property type="term" value="P:nucleobase-containing small molecule interconversion"/>
    <property type="evidence" value="ECO:0007669"/>
    <property type="project" value="TreeGrafter"/>
</dbReference>
<dbReference type="GO" id="GO:0005524">
    <property type="term" value="F:ATP binding"/>
    <property type="evidence" value="ECO:0007669"/>
    <property type="project" value="UniProtKB-UniRule"/>
</dbReference>
<dbReference type="GO" id="GO:0006220">
    <property type="term" value="P:pyrimidine nucleotide metabolic process"/>
    <property type="evidence" value="ECO:0007669"/>
    <property type="project" value="UniProtKB-UniRule"/>
</dbReference>
<evidence type="ECO:0000256" key="6">
    <source>
        <dbReference type="ARBA" id="ARBA00047615"/>
    </source>
</evidence>
<evidence type="ECO:0000256" key="1">
    <source>
        <dbReference type="ARBA" id="ARBA00009427"/>
    </source>
</evidence>
<dbReference type="Gene3D" id="3.40.50.300">
    <property type="entry name" value="P-loop containing nucleotide triphosphate hydrolases"/>
    <property type="match status" value="1"/>
</dbReference>
<evidence type="ECO:0000256" key="5">
    <source>
        <dbReference type="ARBA" id="ARBA00022840"/>
    </source>
</evidence>
<reference evidence="10 11" key="1">
    <citation type="submission" date="2020-08" db="EMBL/GenBank/DDBJ databases">
        <title>Genome public.</title>
        <authorList>
            <person name="Liu C."/>
            <person name="Sun Q."/>
        </authorList>
    </citation>
    <scope>NUCLEOTIDE SEQUENCE [LARGE SCALE GENOMIC DNA]</scope>
    <source>
        <strain evidence="10 11">BX14</strain>
    </source>
</reference>
<feature type="binding site" evidence="8">
    <location>
        <begin position="9"/>
        <end position="17"/>
    </location>
    <ligand>
        <name>ATP</name>
        <dbReference type="ChEBI" id="CHEBI:30616"/>
    </ligand>
</feature>
<dbReference type="InterPro" id="IPR003136">
    <property type="entry name" value="Cytidylate_kin"/>
</dbReference>
<evidence type="ECO:0000259" key="9">
    <source>
        <dbReference type="Pfam" id="PF02224"/>
    </source>
</evidence>
<dbReference type="HAMAP" id="MF_00238">
    <property type="entry name" value="Cytidyl_kinase_type1"/>
    <property type="match status" value="1"/>
</dbReference>
<dbReference type="SUPFAM" id="SSF52540">
    <property type="entry name" value="P-loop containing nucleoside triphosphate hydrolases"/>
    <property type="match status" value="1"/>
</dbReference>
<keyword evidence="11" id="KW-1185">Reference proteome</keyword>
<evidence type="ECO:0000256" key="8">
    <source>
        <dbReference type="HAMAP-Rule" id="MF_00238"/>
    </source>
</evidence>
<dbReference type="RefSeq" id="WP_118650948.1">
    <property type="nucleotide sequence ID" value="NZ_JACOOW010000013.1"/>
</dbReference>
<organism evidence="10 11">
    <name type="scientific">Clostridium segne</name>
    <dbReference type="NCBI Taxonomy" id="2763038"/>
    <lineage>
        <taxon>Bacteria</taxon>
        <taxon>Bacillati</taxon>
        <taxon>Bacillota</taxon>
        <taxon>Clostridia</taxon>
        <taxon>Eubacteriales</taxon>
        <taxon>Clostridiaceae</taxon>
        <taxon>Clostridium</taxon>
    </lineage>
</organism>
<sequence length="233" mass="25820">MPINIAIDGPAGAGKSTVAKKLAEDYGYIYVDTGAMYRAMALYFLRQGIDSHDEAAIGCACETVSISLEYENGIQQVYLNGENVSSELRTEAVGNMASNTSVYAPVRKKLVELQRELAGRRDVVMDGRDIGTAVLPDATLKVYLTASSRVRAGRRYKELTERGESCSLEAIEQDIIERDYRDMHRELSPLKQAEDAILLDTSALNFEEVMREMEKLVEAAKKKQKNPIAVGNF</sequence>
<evidence type="ECO:0000256" key="2">
    <source>
        <dbReference type="ARBA" id="ARBA00022679"/>
    </source>
</evidence>
<dbReference type="InterPro" id="IPR027417">
    <property type="entry name" value="P-loop_NTPase"/>
</dbReference>
<dbReference type="InterPro" id="IPR011994">
    <property type="entry name" value="Cytidylate_kinase_dom"/>
</dbReference>
<dbReference type="PANTHER" id="PTHR21299">
    <property type="entry name" value="CYTIDYLATE KINASE/PANTOATE-BETA-ALANINE LIGASE"/>
    <property type="match status" value="1"/>
</dbReference>
<dbReference type="Proteomes" id="UP000653904">
    <property type="component" value="Unassembled WGS sequence"/>
</dbReference>
<feature type="domain" description="Cytidylate kinase" evidence="9">
    <location>
        <begin position="5"/>
        <end position="217"/>
    </location>
</feature>
<dbReference type="EMBL" id="JACOOW010000013">
    <property type="protein sequence ID" value="MBC5657614.1"/>
    <property type="molecule type" value="Genomic_DNA"/>
</dbReference>
<dbReference type="GO" id="GO:0005829">
    <property type="term" value="C:cytosol"/>
    <property type="evidence" value="ECO:0007669"/>
    <property type="project" value="TreeGrafter"/>
</dbReference>